<keyword evidence="2" id="KW-1185">Reference proteome</keyword>
<gene>
    <name evidence="1" type="ORF">EVAR_74573_1</name>
</gene>
<dbReference type="Proteomes" id="UP000299102">
    <property type="component" value="Unassembled WGS sequence"/>
</dbReference>
<comment type="caution">
    <text evidence="1">The sequence shown here is derived from an EMBL/GenBank/DDBJ whole genome shotgun (WGS) entry which is preliminary data.</text>
</comment>
<name>A0A4C1TEX0_EUMVA</name>
<organism evidence="1 2">
    <name type="scientific">Eumeta variegata</name>
    <name type="common">Bagworm moth</name>
    <name type="synonym">Eumeta japonica</name>
    <dbReference type="NCBI Taxonomy" id="151549"/>
    <lineage>
        <taxon>Eukaryota</taxon>
        <taxon>Metazoa</taxon>
        <taxon>Ecdysozoa</taxon>
        <taxon>Arthropoda</taxon>
        <taxon>Hexapoda</taxon>
        <taxon>Insecta</taxon>
        <taxon>Pterygota</taxon>
        <taxon>Neoptera</taxon>
        <taxon>Endopterygota</taxon>
        <taxon>Lepidoptera</taxon>
        <taxon>Glossata</taxon>
        <taxon>Ditrysia</taxon>
        <taxon>Tineoidea</taxon>
        <taxon>Psychidae</taxon>
        <taxon>Oiketicinae</taxon>
        <taxon>Eumeta</taxon>
    </lineage>
</organism>
<proteinExistence type="predicted"/>
<protein>
    <submittedName>
        <fullName evidence="1">Uncharacterized protein</fullName>
    </submittedName>
</protein>
<accession>A0A4C1TEX0</accession>
<evidence type="ECO:0000313" key="1">
    <source>
        <dbReference type="EMBL" id="GBP11957.1"/>
    </source>
</evidence>
<dbReference type="EMBL" id="BGZK01000048">
    <property type="protein sequence ID" value="GBP11957.1"/>
    <property type="molecule type" value="Genomic_DNA"/>
</dbReference>
<reference evidence="1 2" key="1">
    <citation type="journal article" date="2019" name="Commun. Biol.">
        <title>The bagworm genome reveals a unique fibroin gene that provides high tensile strength.</title>
        <authorList>
            <person name="Kono N."/>
            <person name="Nakamura H."/>
            <person name="Ohtoshi R."/>
            <person name="Tomita M."/>
            <person name="Numata K."/>
            <person name="Arakawa K."/>
        </authorList>
    </citation>
    <scope>NUCLEOTIDE SEQUENCE [LARGE SCALE GENOMIC DNA]</scope>
</reference>
<evidence type="ECO:0000313" key="2">
    <source>
        <dbReference type="Proteomes" id="UP000299102"/>
    </source>
</evidence>
<sequence>MCDRRGHCSGARLDMRKSNRKLPDVLAANRRACDLARGNLNPIVSPRRLHAGAGPPDGRAGLRGRRLRPSTRAEPFFKENFSALRTRSLFQTR</sequence>
<dbReference type="AlphaFoldDB" id="A0A4C1TEX0"/>